<dbReference type="GO" id="GO:0016787">
    <property type="term" value="F:hydrolase activity"/>
    <property type="evidence" value="ECO:0007669"/>
    <property type="project" value="UniProtKB-KW"/>
</dbReference>
<keyword evidence="5" id="KW-1185">Reference proteome</keyword>
<proteinExistence type="predicted"/>
<protein>
    <recommendedName>
        <fullName evidence="3">Alpha/beta hydrolase fold-3 domain-containing protein</fullName>
    </recommendedName>
</protein>
<keyword evidence="1" id="KW-0378">Hydrolase</keyword>
<evidence type="ECO:0000259" key="3">
    <source>
        <dbReference type="Pfam" id="PF07859"/>
    </source>
</evidence>
<sequence length="350" mass="38553">MANTYPPKLTFLERLDLVPASISLIATGIYAAISGIFRGESGAKSYWKHISYAVIRRMLLRVSTRQNQALNPSTSAIYEAYAKKNGFEPQTVQLQHGGVGHWIGNKNAKNILLYYHGTVTHPASELFNEIMEELNAAGKDIAIFVLTYTLTPHAVYPIQMKQAVEALRYLVDLGRSPSNIIIGGDSAGGNLTLAVLSHLSHPHEAIKPLEIAVPLAGAFAISPWVTFSQDFPSVKANEYKDILTSDIAMQWGLSYLAGQKKDNYNQPLLAPAEWWKDIKTRNLLVLAGSDEILLSCINQFVDKLKSVVPNVTYVVGHDEPHNAPFIYPLIGDTSATQQGKALRSWLSARL</sequence>
<keyword evidence="2" id="KW-1133">Transmembrane helix</keyword>
<evidence type="ECO:0000256" key="2">
    <source>
        <dbReference type="SAM" id="Phobius"/>
    </source>
</evidence>
<evidence type="ECO:0000313" key="5">
    <source>
        <dbReference type="Proteomes" id="UP001219355"/>
    </source>
</evidence>
<dbReference type="AlphaFoldDB" id="A0AAF0IG66"/>
<keyword evidence="2" id="KW-0812">Transmembrane</keyword>
<dbReference type="InterPro" id="IPR029058">
    <property type="entry name" value="AB_hydrolase_fold"/>
</dbReference>
<keyword evidence="2" id="KW-0472">Membrane</keyword>
<dbReference type="Gene3D" id="3.40.50.1820">
    <property type="entry name" value="alpha/beta hydrolase"/>
    <property type="match status" value="1"/>
</dbReference>
<evidence type="ECO:0000313" key="4">
    <source>
        <dbReference type="EMBL" id="WEW56695.1"/>
    </source>
</evidence>
<feature type="transmembrane region" description="Helical" evidence="2">
    <location>
        <begin position="20"/>
        <end position="39"/>
    </location>
</feature>
<feature type="domain" description="Alpha/beta hydrolase fold-3" evidence="3">
    <location>
        <begin position="113"/>
        <end position="322"/>
    </location>
</feature>
<dbReference type="Pfam" id="PF07859">
    <property type="entry name" value="Abhydrolase_3"/>
    <property type="match status" value="1"/>
</dbReference>
<gene>
    <name evidence="4" type="ORF">PRK78_002143</name>
</gene>
<evidence type="ECO:0000256" key="1">
    <source>
        <dbReference type="ARBA" id="ARBA00022801"/>
    </source>
</evidence>
<accession>A0AAF0IG66</accession>
<dbReference type="PANTHER" id="PTHR48081:SF31">
    <property type="entry name" value="STERYL ACETYL HYDROLASE MUG81-RELATED"/>
    <property type="match status" value="1"/>
</dbReference>
<dbReference type="EMBL" id="CP120627">
    <property type="protein sequence ID" value="WEW56695.1"/>
    <property type="molecule type" value="Genomic_DNA"/>
</dbReference>
<dbReference type="InterPro" id="IPR013094">
    <property type="entry name" value="AB_hydrolase_3"/>
</dbReference>
<dbReference type="InterPro" id="IPR050300">
    <property type="entry name" value="GDXG_lipolytic_enzyme"/>
</dbReference>
<reference evidence="4" key="1">
    <citation type="submission" date="2023-03" db="EMBL/GenBank/DDBJ databases">
        <title>Emydomyces testavorans Genome Sequence.</title>
        <authorList>
            <person name="Hoyer L."/>
        </authorList>
    </citation>
    <scope>NUCLEOTIDE SEQUENCE</scope>
    <source>
        <strain evidence="4">16-2883</strain>
    </source>
</reference>
<organism evidence="4 5">
    <name type="scientific">Emydomyces testavorans</name>
    <dbReference type="NCBI Taxonomy" id="2070801"/>
    <lineage>
        <taxon>Eukaryota</taxon>
        <taxon>Fungi</taxon>
        <taxon>Dikarya</taxon>
        <taxon>Ascomycota</taxon>
        <taxon>Pezizomycotina</taxon>
        <taxon>Eurotiomycetes</taxon>
        <taxon>Eurotiomycetidae</taxon>
        <taxon>Onygenales</taxon>
        <taxon>Nannizziopsiaceae</taxon>
        <taxon>Emydomyces</taxon>
    </lineage>
</organism>
<dbReference type="Proteomes" id="UP001219355">
    <property type="component" value="Chromosome 1"/>
</dbReference>
<dbReference type="SUPFAM" id="SSF53474">
    <property type="entry name" value="alpha/beta-Hydrolases"/>
    <property type="match status" value="1"/>
</dbReference>
<dbReference type="PANTHER" id="PTHR48081">
    <property type="entry name" value="AB HYDROLASE SUPERFAMILY PROTEIN C4A8.06C"/>
    <property type="match status" value="1"/>
</dbReference>
<name>A0AAF0IG66_9EURO</name>